<keyword evidence="1" id="KW-0732">Signal</keyword>
<protein>
    <recommendedName>
        <fullName evidence="4">Peptidase S1 domain-containing protein</fullName>
    </recommendedName>
</protein>
<proteinExistence type="predicted"/>
<evidence type="ECO:0008006" key="4">
    <source>
        <dbReference type="Google" id="ProtNLM"/>
    </source>
</evidence>
<name>A0A9N9MX69_9CUCU</name>
<sequence>MRTVCWKCLLSLIVVFLCCQESNVQLLHEGKRCPDDHVLLLMEKSPGKKSARLIGSVIVGAVGSLIAGIVAGSKNNDESEVIVITPPPLPPQMPSTSNTTIMGVEYHVTKVNNTNITITTYNRNETNYFINRTYNTIDNTKKFTTTNLFNLTIGTINFKKGDNPIGLFRLHQDIFTIIPNLRPAKIPIPKNRLRSSLWPSDWPKARPPGTKLHCKKGLTTIGLEKLSEGKGGEVGLRCFVDETVDGSGFSDCRAPRGGPIMCGDVLVGIVNNDCTKSRLHGELSYTPIESMFDYIVDFMMGDVANGTASSLPTTTEPSAATGLAVETHLGTLLLSLMITVYVILEK</sequence>
<accession>A0A9N9MX69</accession>
<dbReference type="Gene3D" id="2.40.10.10">
    <property type="entry name" value="Trypsin-like serine proteases"/>
    <property type="match status" value="2"/>
</dbReference>
<dbReference type="EMBL" id="OU892283">
    <property type="protein sequence ID" value="CAG9771814.1"/>
    <property type="molecule type" value="Genomic_DNA"/>
</dbReference>
<dbReference type="InterPro" id="IPR043504">
    <property type="entry name" value="Peptidase_S1_PA_chymotrypsin"/>
</dbReference>
<gene>
    <name evidence="2" type="ORF">CEUTPL_LOCUS12239</name>
</gene>
<keyword evidence="3" id="KW-1185">Reference proteome</keyword>
<feature type="signal peptide" evidence="1">
    <location>
        <begin position="1"/>
        <end position="24"/>
    </location>
</feature>
<dbReference type="AlphaFoldDB" id="A0A9N9MX69"/>
<organism evidence="2 3">
    <name type="scientific">Ceutorhynchus assimilis</name>
    <name type="common">cabbage seed weevil</name>
    <dbReference type="NCBI Taxonomy" id="467358"/>
    <lineage>
        <taxon>Eukaryota</taxon>
        <taxon>Metazoa</taxon>
        <taxon>Ecdysozoa</taxon>
        <taxon>Arthropoda</taxon>
        <taxon>Hexapoda</taxon>
        <taxon>Insecta</taxon>
        <taxon>Pterygota</taxon>
        <taxon>Neoptera</taxon>
        <taxon>Endopterygota</taxon>
        <taxon>Coleoptera</taxon>
        <taxon>Polyphaga</taxon>
        <taxon>Cucujiformia</taxon>
        <taxon>Curculionidae</taxon>
        <taxon>Ceutorhynchinae</taxon>
        <taxon>Ceutorhynchus</taxon>
    </lineage>
</organism>
<evidence type="ECO:0000313" key="2">
    <source>
        <dbReference type="EMBL" id="CAG9771814.1"/>
    </source>
</evidence>
<dbReference type="Proteomes" id="UP001152799">
    <property type="component" value="Chromosome 7"/>
</dbReference>
<reference evidence="2" key="1">
    <citation type="submission" date="2022-01" db="EMBL/GenBank/DDBJ databases">
        <authorList>
            <person name="King R."/>
        </authorList>
    </citation>
    <scope>NUCLEOTIDE SEQUENCE</scope>
</reference>
<dbReference type="InterPro" id="IPR009003">
    <property type="entry name" value="Peptidase_S1_PA"/>
</dbReference>
<evidence type="ECO:0000313" key="3">
    <source>
        <dbReference type="Proteomes" id="UP001152799"/>
    </source>
</evidence>
<evidence type="ECO:0000256" key="1">
    <source>
        <dbReference type="SAM" id="SignalP"/>
    </source>
</evidence>
<feature type="chain" id="PRO_5040501533" description="Peptidase S1 domain-containing protein" evidence="1">
    <location>
        <begin position="25"/>
        <end position="346"/>
    </location>
</feature>
<dbReference type="SUPFAM" id="SSF50494">
    <property type="entry name" value="Trypsin-like serine proteases"/>
    <property type="match status" value="1"/>
</dbReference>